<evidence type="ECO:0000313" key="1">
    <source>
        <dbReference type="EMBL" id="QZN94970.1"/>
    </source>
</evidence>
<dbReference type="RefSeq" id="WP_222158079.1">
    <property type="nucleotide sequence ID" value="NZ_CP081864.1"/>
</dbReference>
<keyword evidence="2" id="KW-1185">Reference proteome</keyword>
<reference evidence="1 2" key="1">
    <citation type="submission" date="2021-08" db="EMBL/GenBank/DDBJ databases">
        <title>Culture and genomic analysis of Symbiopectobacterium purcellii sp. nov. gen. nov., isolated from the leafhopper Empoasca decipiens.</title>
        <authorList>
            <person name="Nadal-Jimenez P."/>
            <person name="Siozios S."/>
            <person name="Halliday N."/>
            <person name="Camara M."/>
            <person name="Hurst G.D.D."/>
        </authorList>
    </citation>
    <scope>NUCLEOTIDE SEQUENCE [LARGE SCALE GENOMIC DNA]</scope>
    <source>
        <strain evidence="1 2">SyEd1</strain>
    </source>
</reference>
<proteinExistence type="predicted"/>
<protein>
    <submittedName>
        <fullName evidence="1">Uncharacterized protein</fullName>
    </submittedName>
</protein>
<gene>
    <name evidence="1" type="ORF">K6K13_17280</name>
</gene>
<accession>A0ABX9APP8</accession>
<dbReference type="EMBL" id="CP081864">
    <property type="protein sequence ID" value="QZN94970.1"/>
    <property type="molecule type" value="Genomic_DNA"/>
</dbReference>
<organism evidence="1 2">
    <name type="scientific">Symbiopectobacterium purcellii</name>
    <dbReference type="NCBI Taxonomy" id="2871826"/>
    <lineage>
        <taxon>Bacteria</taxon>
        <taxon>Pseudomonadati</taxon>
        <taxon>Pseudomonadota</taxon>
        <taxon>Gammaproteobacteria</taxon>
        <taxon>Enterobacterales</taxon>
        <taxon>Enterobacteriaceae</taxon>
    </lineage>
</organism>
<evidence type="ECO:0000313" key="2">
    <source>
        <dbReference type="Proteomes" id="UP000825886"/>
    </source>
</evidence>
<name>A0ABX9APP8_9ENTR</name>
<dbReference type="Proteomes" id="UP000825886">
    <property type="component" value="Chromosome"/>
</dbReference>
<sequence>MYLVAVYVHREPRLMAFHTGTVASQNASRRQKRPRQEVTTSWKDTFLKGLKKTSEKRRDDKSINKQHVTENTLVIRHNKTGKKQDKAFHFLRIKA</sequence>